<dbReference type="Proteomes" id="UP000566813">
    <property type="component" value="Unassembled WGS sequence"/>
</dbReference>
<name>A0A7X1FQ77_9SPHN</name>
<sequence>MRLISFKKSSGLAALAVGLAALTLPSVASAAPGDRGGEGRGGNFRGSENRGGGDNDRGNGGNGGGVWNRGGNAAPQVQQQAQPQRPQPQVQPQQQAPQARNWGGDRNGADAGRGWGSQRPAEGQRYGRDANSGVVNRPAPAFRNNAPAAQPPQQRFDGPRQVQVQPNRSYADQDRNRSYNREAPRQQQGWDGRQWQGQNFDRNRNVRTAPQQRWDNDRDRDRGGNWSRNWRQDNRYNWQSFRSSNRQLFRMPRYYAPYNNYSYRRLSIGFYLDTLFFSQNYWIDDPYEYRLPPAYGPYRWVRYYDDALLVDIYDGEVVDVIYDFFW</sequence>
<organism evidence="3 4">
    <name type="scientific">Novosphingobium flavum</name>
    <dbReference type="NCBI Taxonomy" id="1778672"/>
    <lineage>
        <taxon>Bacteria</taxon>
        <taxon>Pseudomonadati</taxon>
        <taxon>Pseudomonadota</taxon>
        <taxon>Alphaproteobacteria</taxon>
        <taxon>Sphingomonadales</taxon>
        <taxon>Sphingomonadaceae</taxon>
        <taxon>Novosphingobium</taxon>
    </lineage>
</organism>
<gene>
    <name evidence="3" type="ORF">H7F51_05465</name>
</gene>
<feature type="signal peptide" evidence="2">
    <location>
        <begin position="1"/>
        <end position="30"/>
    </location>
</feature>
<dbReference type="InterPro" id="IPR024572">
    <property type="entry name" value="RcnB"/>
</dbReference>
<feature type="compositionally biased region" description="Basic and acidic residues" evidence="1">
    <location>
        <begin position="171"/>
        <end position="184"/>
    </location>
</feature>
<dbReference type="Gene3D" id="3.10.450.160">
    <property type="entry name" value="inner membrane protein cigr"/>
    <property type="match status" value="1"/>
</dbReference>
<comment type="caution">
    <text evidence="3">The sequence shown here is derived from an EMBL/GenBank/DDBJ whole genome shotgun (WGS) entry which is preliminary data.</text>
</comment>
<feature type="compositionally biased region" description="Basic and acidic residues" evidence="1">
    <location>
        <begin position="47"/>
        <end position="57"/>
    </location>
</feature>
<dbReference type="AlphaFoldDB" id="A0A7X1FQ77"/>
<dbReference type="RefSeq" id="WP_185663202.1">
    <property type="nucleotide sequence ID" value="NZ_JACLAW010000003.1"/>
</dbReference>
<evidence type="ECO:0000313" key="3">
    <source>
        <dbReference type="EMBL" id="MBC2664955.1"/>
    </source>
</evidence>
<proteinExistence type="predicted"/>
<keyword evidence="4" id="KW-1185">Reference proteome</keyword>
<feature type="compositionally biased region" description="Gly residues" evidence="1">
    <location>
        <begin position="58"/>
        <end position="68"/>
    </location>
</feature>
<protein>
    <submittedName>
        <fullName evidence="3">RcnB family protein</fullName>
    </submittedName>
</protein>
<keyword evidence="2" id="KW-0732">Signal</keyword>
<feature type="compositionally biased region" description="Low complexity" evidence="1">
    <location>
        <begin position="136"/>
        <end position="156"/>
    </location>
</feature>
<evidence type="ECO:0000256" key="1">
    <source>
        <dbReference type="SAM" id="MobiDB-lite"/>
    </source>
</evidence>
<feature type="compositionally biased region" description="Low complexity" evidence="1">
    <location>
        <begin position="69"/>
        <end position="112"/>
    </location>
</feature>
<dbReference type="Pfam" id="PF11776">
    <property type="entry name" value="RcnB"/>
    <property type="match status" value="1"/>
</dbReference>
<feature type="chain" id="PRO_5030602959" evidence="2">
    <location>
        <begin position="31"/>
        <end position="326"/>
    </location>
</feature>
<feature type="compositionally biased region" description="Basic and acidic residues" evidence="1">
    <location>
        <begin position="214"/>
        <end position="223"/>
    </location>
</feature>
<evidence type="ECO:0000313" key="4">
    <source>
        <dbReference type="Proteomes" id="UP000566813"/>
    </source>
</evidence>
<feature type="compositionally biased region" description="Low complexity" evidence="1">
    <location>
        <begin position="185"/>
        <end position="198"/>
    </location>
</feature>
<dbReference type="EMBL" id="JACLAW010000003">
    <property type="protein sequence ID" value="MBC2664955.1"/>
    <property type="molecule type" value="Genomic_DNA"/>
</dbReference>
<evidence type="ECO:0000256" key="2">
    <source>
        <dbReference type="SAM" id="SignalP"/>
    </source>
</evidence>
<reference evidence="3 4" key="1">
    <citation type="submission" date="2020-08" db="EMBL/GenBank/DDBJ databases">
        <title>The genome sequence of type strain Novosphingobium flavum NBRC 111647.</title>
        <authorList>
            <person name="Liu Y."/>
        </authorList>
    </citation>
    <scope>NUCLEOTIDE SEQUENCE [LARGE SCALE GENOMIC DNA]</scope>
    <source>
        <strain evidence="3 4">NBRC 111647</strain>
    </source>
</reference>
<feature type="region of interest" description="Disordered" evidence="1">
    <location>
        <begin position="28"/>
        <end position="226"/>
    </location>
</feature>
<accession>A0A7X1FQ77</accession>